<keyword evidence="1" id="KW-0547">Nucleotide-binding</keyword>
<dbReference type="PROSITE" id="PS50045">
    <property type="entry name" value="SIGMA54_INTERACT_4"/>
    <property type="match status" value="1"/>
</dbReference>
<dbReference type="InterPro" id="IPR058031">
    <property type="entry name" value="AAA_lid_NorR"/>
</dbReference>
<dbReference type="InterPro" id="IPR003593">
    <property type="entry name" value="AAA+_ATPase"/>
</dbReference>
<dbReference type="NCBIfam" id="NF038308">
    <property type="entry name" value="RNA_repair_RtcR"/>
    <property type="match status" value="1"/>
</dbReference>
<dbReference type="InterPro" id="IPR017183">
    <property type="entry name" value="Sigma54_dep_tscrpt_act_RtcR"/>
</dbReference>
<keyword evidence="5" id="KW-1185">Reference proteome</keyword>
<keyword evidence="2" id="KW-0067">ATP-binding</keyword>
<name>A0ABT1QU12_9GAMM</name>
<dbReference type="Gene3D" id="3.40.50.300">
    <property type="entry name" value="P-loop containing nucleotide triphosphate hydrolases"/>
    <property type="match status" value="1"/>
</dbReference>
<dbReference type="Proteomes" id="UP001165498">
    <property type="component" value="Unassembled WGS sequence"/>
</dbReference>
<reference evidence="4" key="1">
    <citation type="submission" date="2022-07" db="EMBL/GenBank/DDBJ databases">
        <title>Tahibacter sp., a new gammaproteobacterium isolated from the silt sample collected at pig farm.</title>
        <authorList>
            <person name="Chen H."/>
        </authorList>
    </citation>
    <scope>NUCLEOTIDE SEQUENCE</scope>
    <source>
        <strain evidence="4">P2K</strain>
    </source>
</reference>
<dbReference type="InterPro" id="IPR009715">
    <property type="entry name" value="RtcR"/>
</dbReference>
<dbReference type="PANTHER" id="PTHR32071">
    <property type="entry name" value="TRANSCRIPTIONAL REGULATORY PROTEIN"/>
    <property type="match status" value="1"/>
</dbReference>
<accession>A0ABT1QU12</accession>
<evidence type="ECO:0000256" key="1">
    <source>
        <dbReference type="ARBA" id="ARBA00022741"/>
    </source>
</evidence>
<dbReference type="PANTHER" id="PTHR32071:SF14">
    <property type="entry name" value="TRANSCRIPTIONAL REGULATORY PROTEIN RTCR"/>
    <property type="match status" value="1"/>
</dbReference>
<dbReference type="SMART" id="SM00382">
    <property type="entry name" value="AAA"/>
    <property type="match status" value="1"/>
</dbReference>
<dbReference type="PIRSF" id="PIRSF037354">
    <property type="entry name" value="Txn_actvtr_RtcR"/>
    <property type="match status" value="1"/>
</dbReference>
<dbReference type="Pfam" id="PF00158">
    <property type="entry name" value="Sigma54_activat"/>
    <property type="match status" value="1"/>
</dbReference>
<evidence type="ECO:0000259" key="3">
    <source>
        <dbReference type="PROSITE" id="PS50045"/>
    </source>
</evidence>
<dbReference type="InterPro" id="IPR002078">
    <property type="entry name" value="Sigma_54_int"/>
</dbReference>
<dbReference type="Gene3D" id="1.10.8.60">
    <property type="match status" value="1"/>
</dbReference>
<evidence type="ECO:0000256" key="2">
    <source>
        <dbReference type="ARBA" id="ARBA00022840"/>
    </source>
</evidence>
<dbReference type="RefSeq" id="WP_255914983.1">
    <property type="nucleotide sequence ID" value="NZ_JANFQO010000012.1"/>
</dbReference>
<dbReference type="Pfam" id="PF06956">
    <property type="entry name" value="RtcR"/>
    <property type="match status" value="1"/>
</dbReference>
<evidence type="ECO:0000313" key="4">
    <source>
        <dbReference type="EMBL" id="MCQ4165793.1"/>
    </source>
</evidence>
<sequence length="540" mass="61110">MRSKPLVVIGFIGTVLDAADGPGRWERWRPTVALGMFEDLLVSRVELLLDERRYAKLAERIRADLGQVSPETEVRLHDTFLADPWDFEQVFAALHEFARRYPFDSEREDYLVHISTGTHVAQICWFLLTEARFFPARLLQTSPPPKQRVGDAGKYTIIDLDLARYDRIAQRFARERDDTNSFLKSGIATRSPTFNRMIEQIERVAVRSKAPMLLLGPTGAGKSMLARNLFELKQSRHSLKGRFVEVNCATLRGDGAGSALFGHVRGAFTGAQGERAGLLKSADGGLLFLDEIGELGLDEQAMLLRAIEDKRFPPLGGDREVSSDFQLIAGTNRDLAEAVAQGRFREDLYARLNLWTFYLPGLKERSEDIEPNLDFELERYARQQSERVTFNREARERYLRFAMSVDATWPGNFRDLGASVTRMATLAPQGRITVEVVDEETRRLGRIWGNSRRGGNGGDDDALLETLLGDRVADLDRFDRVQLVEVLRVCAASRSASEAGRTLFQASREKRSSTNDADRLRKYLKRFELEFAQIREAARG</sequence>
<dbReference type="EMBL" id="JANFQO010000012">
    <property type="protein sequence ID" value="MCQ4165793.1"/>
    <property type="molecule type" value="Genomic_DNA"/>
</dbReference>
<gene>
    <name evidence="4" type="primary">rtcR</name>
    <name evidence="4" type="ORF">NM961_13815</name>
</gene>
<dbReference type="Pfam" id="PF25601">
    <property type="entry name" value="AAA_lid_14"/>
    <property type="match status" value="1"/>
</dbReference>
<organism evidence="4 5">
    <name type="scientific">Tahibacter harae</name>
    <dbReference type="NCBI Taxonomy" id="2963937"/>
    <lineage>
        <taxon>Bacteria</taxon>
        <taxon>Pseudomonadati</taxon>
        <taxon>Pseudomonadota</taxon>
        <taxon>Gammaproteobacteria</taxon>
        <taxon>Lysobacterales</taxon>
        <taxon>Rhodanobacteraceae</taxon>
        <taxon>Tahibacter</taxon>
    </lineage>
</organism>
<comment type="caution">
    <text evidence="4">The sequence shown here is derived from an EMBL/GenBank/DDBJ whole genome shotgun (WGS) entry which is preliminary data.</text>
</comment>
<evidence type="ECO:0000313" key="5">
    <source>
        <dbReference type="Proteomes" id="UP001165498"/>
    </source>
</evidence>
<dbReference type="InterPro" id="IPR027417">
    <property type="entry name" value="P-loop_NTPase"/>
</dbReference>
<dbReference type="CDD" id="cd00009">
    <property type="entry name" value="AAA"/>
    <property type="match status" value="1"/>
</dbReference>
<proteinExistence type="predicted"/>
<protein>
    <submittedName>
        <fullName evidence="4">RNA repair transcriptional activator RtcR</fullName>
    </submittedName>
</protein>
<feature type="domain" description="Sigma-54 factor interaction" evidence="3">
    <location>
        <begin position="187"/>
        <end position="425"/>
    </location>
</feature>
<dbReference type="SUPFAM" id="SSF52540">
    <property type="entry name" value="P-loop containing nucleoside triphosphate hydrolases"/>
    <property type="match status" value="1"/>
</dbReference>